<gene>
    <name evidence="1" type="ORF">PANT111_160079</name>
</gene>
<proteinExistence type="predicted"/>
<protein>
    <submittedName>
        <fullName evidence="1">Uncharacterized protein</fullName>
    </submittedName>
</protein>
<name>A0AAX3J6L1_9GAMM</name>
<comment type="caution">
    <text evidence="1">The sequence shown here is derived from an EMBL/GenBank/DDBJ whole genome shotgun (WGS) entry which is preliminary data.</text>
</comment>
<evidence type="ECO:0000313" key="2">
    <source>
        <dbReference type="Proteomes" id="UP000433737"/>
    </source>
</evidence>
<dbReference type="EMBL" id="CABWMH010000008">
    <property type="protein sequence ID" value="VXB55850.1"/>
    <property type="molecule type" value="Genomic_DNA"/>
</dbReference>
<dbReference type="Proteomes" id="UP000433737">
    <property type="component" value="Unassembled WGS sequence"/>
</dbReference>
<organism evidence="1 2">
    <name type="scientific">Pantoea brenneri</name>
    <dbReference type="NCBI Taxonomy" id="472694"/>
    <lineage>
        <taxon>Bacteria</taxon>
        <taxon>Pseudomonadati</taxon>
        <taxon>Pseudomonadota</taxon>
        <taxon>Gammaproteobacteria</taxon>
        <taxon>Enterobacterales</taxon>
        <taxon>Erwiniaceae</taxon>
        <taxon>Pantoea</taxon>
    </lineage>
</organism>
<accession>A0AAX3J6L1</accession>
<dbReference type="AlphaFoldDB" id="A0AAX3J6L1"/>
<evidence type="ECO:0000313" key="1">
    <source>
        <dbReference type="EMBL" id="VXB55850.1"/>
    </source>
</evidence>
<sequence length="68" mass="7570">MLSAATCDATLPPPLLSPLLTALLKIPDIDDIIFSLQIVINDYRPAEKSLEKKNVKKAKRAVRAKWPE</sequence>
<reference evidence="1 2" key="1">
    <citation type="submission" date="2019-10" db="EMBL/GenBank/DDBJ databases">
        <authorList>
            <person name="Karimi E."/>
        </authorList>
    </citation>
    <scope>NUCLEOTIDE SEQUENCE [LARGE SCALE GENOMIC DNA]</scope>
    <source>
        <strain evidence="1">Pantoea sp. 111</strain>
    </source>
</reference>